<proteinExistence type="predicted"/>
<reference evidence="4" key="1">
    <citation type="submission" date="2018-03" db="EMBL/GenBank/DDBJ databases">
        <authorList>
            <person name="Batty M. E."/>
            <person name="Batty M E."/>
        </authorList>
    </citation>
    <scope>NUCLEOTIDE SEQUENCE [LARGE SCALE GENOMIC DNA]</scope>
</reference>
<feature type="coiled-coil region" evidence="1">
    <location>
        <begin position="6"/>
        <end position="40"/>
    </location>
</feature>
<gene>
    <name evidence="3" type="ORF">KATO_00664</name>
</gene>
<feature type="compositionally biased region" description="Polar residues" evidence="2">
    <location>
        <begin position="225"/>
        <end position="235"/>
    </location>
</feature>
<dbReference type="Proteomes" id="UP000244992">
    <property type="component" value="Chromosome I"/>
</dbReference>
<evidence type="ECO:0000313" key="3">
    <source>
        <dbReference type="EMBL" id="SPR05243.1"/>
    </source>
</evidence>
<accession>A0A2U3QWB0</accession>
<evidence type="ECO:0000256" key="1">
    <source>
        <dbReference type="SAM" id="Coils"/>
    </source>
</evidence>
<dbReference type="EMBL" id="LS398550">
    <property type="protein sequence ID" value="SPR05243.1"/>
    <property type="molecule type" value="Genomic_DNA"/>
</dbReference>
<sequence>MPRTVSESLEDKEEQLVTKIAELEQALKDLEKPLDKYIKKHGLTEQSKNLLDGLTSSQEELEKLKSNQDPTNTDSIWKSFIKALTKFISTIKELVTGEPDQSISNSIYKISSFIEEAEKTVQEDPSILQSVCNKLKKLYSSTISSDTPEKGIGATNPSPEEAAHTSLKGGAVGFAALAEQLAQKYGHGSTRDEEDSSKSKHNKKSLLGSSEALASSSASFLETAKQLSSNLNPSATPKTTPKGKKGGYSK</sequence>
<protein>
    <submittedName>
        <fullName evidence="3">Uncharacterized protein</fullName>
    </submittedName>
</protein>
<name>A0A2U3QWB0_ORITS</name>
<organism evidence="3 4">
    <name type="scientific">Orientia tsutsugamushi</name>
    <name type="common">Rickettsia tsutsugamushi</name>
    <dbReference type="NCBI Taxonomy" id="784"/>
    <lineage>
        <taxon>Bacteria</taxon>
        <taxon>Pseudomonadati</taxon>
        <taxon>Pseudomonadota</taxon>
        <taxon>Alphaproteobacteria</taxon>
        <taxon>Rickettsiales</taxon>
        <taxon>Rickettsiaceae</taxon>
        <taxon>Rickettsieae</taxon>
        <taxon>Orientia</taxon>
    </lineage>
</organism>
<feature type="compositionally biased region" description="Low complexity" evidence="2">
    <location>
        <begin position="205"/>
        <end position="219"/>
    </location>
</feature>
<evidence type="ECO:0000256" key="2">
    <source>
        <dbReference type="SAM" id="MobiDB-lite"/>
    </source>
</evidence>
<keyword evidence="1" id="KW-0175">Coiled coil</keyword>
<feature type="region of interest" description="Disordered" evidence="2">
    <location>
        <begin position="145"/>
        <end position="167"/>
    </location>
</feature>
<dbReference type="AlphaFoldDB" id="A0A2U3QWB0"/>
<evidence type="ECO:0000313" key="4">
    <source>
        <dbReference type="Proteomes" id="UP000244992"/>
    </source>
</evidence>
<feature type="compositionally biased region" description="Basic residues" evidence="2">
    <location>
        <begin position="241"/>
        <end position="250"/>
    </location>
</feature>
<dbReference type="RefSeq" id="WP_045915828.1">
    <property type="nucleotide sequence ID" value="NZ_LS398550.1"/>
</dbReference>
<feature type="region of interest" description="Disordered" evidence="2">
    <location>
        <begin position="183"/>
        <end position="250"/>
    </location>
</feature>